<dbReference type="GO" id="GO:0031410">
    <property type="term" value="C:cytoplasmic vesicle"/>
    <property type="evidence" value="ECO:0007669"/>
    <property type="project" value="TreeGrafter"/>
</dbReference>
<organism evidence="3 4">
    <name type="scientific">Chrysophaeum taylorii</name>
    <dbReference type="NCBI Taxonomy" id="2483200"/>
    <lineage>
        <taxon>Eukaryota</taxon>
        <taxon>Sar</taxon>
        <taxon>Stramenopiles</taxon>
        <taxon>Ochrophyta</taxon>
        <taxon>Pelagophyceae</taxon>
        <taxon>Pelagomonadales</taxon>
        <taxon>Pelagomonadaceae</taxon>
        <taxon>Chrysophaeum</taxon>
    </lineage>
</organism>
<comment type="caution">
    <text evidence="3">The sequence shown here is derived from an EMBL/GenBank/DDBJ whole genome shotgun (WGS) entry which is preliminary data.</text>
</comment>
<feature type="region of interest" description="Disordered" evidence="1">
    <location>
        <begin position="493"/>
        <end position="515"/>
    </location>
</feature>
<dbReference type="PANTHER" id="PTHR12296">
    <property type="entry name" value="DENN DOMAIN-CONTAINING PROTEIN 4"/>
    <property type="match status" value="1"/>
</dbReference>
<feature type="compositionally biased region" description="Acidic residues" evidence="1">
    <location>
        <begin position="283"/>
        <end position="294"/>
    </location>
</feature>
<dbReference type="EMBL" id="JAQMWT010000553">
    <property type="protein sequence ID" value="KAJ8599558.1"/>
    <property type="molecule type" value="Genomic_DNA"/>
</dbReference>
<dbReference type="InterPro" id="IPR043153">
    <property type="entry name" value="DENN_C"/>
</dbReference>
<dbReference type="AlphaFoldDB" id="A0AAD7U9M5"/>
<sequence length="1260" mass="138492">MEAMAILGLHESFEVTEDQDWMGLVVDVGVVFPSEECPDGWEVCEGTLTPGLGIRPSRLAVLKRRAAYNPPPKSYVSRVVVAEAKPDGCDSWSRVEKSVGGRDANLTKGVALTWRWTYVWVRRTPDSPTRLAMPRGVVGLRWQTDRRGGRELRCTMSPPLGVAGVRRRVAVLDAWPPTAARAHGTYDPSTLAELGEDEGFVIPRALPLFVFDGDRASLRLYRRDSVPAPQFFCFSLAESTGERSFVTAFAFDERLDDDIGNRLRKRLAAERDARDWRKRWDGDGTDDDDDDMTQSDDHADDLNNDSSSSTSLHAPTVVCVFWRRRGSHAMTRAFATALYRLALSGQPKSALRVMAAAMKGLPLPPPYTRIEIRAVMTDEAGQTLPQLAPIIARASRLERAGLELVGSREAWQFIFDLDAEAIVRLLEYVLLERSVVACSRSAAKPSLFLDAIKALLFPLQYALPFVERLPASLARDLLTDSVVPMLAGCVVGDDSESDDDHKDDDSNYDDDNDLDDVVRTRRKMRDRVVPGGVGQSVCVVDLDDGEVDFGGDGDVQEPTAPAGPRAHLVQRIRALRRESRDEEDDDVANDDDEEEDLVEGVALRDAVLRFMATLLGDARGAVLEPKDGANFFADGFRACFDEAAFVDATLKRLPDGREFMVALTNTQQFAHLAQRFVEVDAGDRGLVFFEAYAAASVDLEAMLLADEGEKLEPATLRVPLLSSDASADARAATVPPGRYGVFAALFGDRDAVTRDVRAAEQTIRESLSELRTKVRRLSDADSHSVAYRRSLLVRGHSYRHIARPSPRGAKAATSSSSYSWRPATFFGFGNEDLVSTPDSLPDGAYGARAEESACSATCRALVEIYSAYFVCVPRLVRRRAFGADVDDDELVLVLVRALGLLFHANASVTPSAPLDEVVFRALLLGTAQLRALAAGRDIRAFAMVVAKCLFKSMRDAGISPQATTFAIYAAAVALDTDFRRGLDATVFRSEHSGRLLSGNFGARPRLEEDEFERFAAIASSGVSWLEHAGRAFCQENKVDYPLLDRDDSKCPSWSDDHVGSLPLVGMSPEAICSVCGTSLGDDHEILAALVANDRLVCTCGRECTPHLAVFRARLTSRDDETCLRVDYHSPKALRRAVEKRISSHGEKALEMDVVLRDSPTLFYNCLWYYSRLLAPVPMRGGDIVRGVIAVVLGPSSEHVKERCSWLLKQNIQRKDDHITTDHHLGSTDDAAAPSKRNGPVAVAADVFGSISPKRTYFVFC</sequence>
<feature type="compositionally biased region" description="Acidic residues" evidence="1">
    <location>
        <begin position="506"/>
        <end position="515"/>
    </location>
</feature>
<evidence type="ECO:0000259" key="2">
    <source>
        <dbReference type="PROSITE" id="PS50211"/>
    </source>
</evidence>
<feature type="domain" description="UDENN" evidence="2">
    <location>
        <begin position="169"/>
        <end position="684"/>
    </location>
</feature>
<reference evidence="3" key="1">
    <citation type="submission" date="2023-01" db="EMBL/GenBank/DDBJ databases">
        <title>Metagenome sequencing of chrysophaentin producing Chrysophaeum taylorii.</title>
        <authorList>
            <person name="Davison J."/>
            <person name="Bewley C."/>
        </authorList>
    </citation>
    <scope>NUCLEOTIDE SEQUENCE</scope>
    <source>
        <strain evidence="3">NIES-1699</strain>
    </source>
</reference>
<dbReference type="InterPro" id="IPR051696">
    <property type="entry name" value="DENN_Domain_GEFs"/>
</dbReference>
<feature type="region of interest" description="Disordered" evidence="1">
    <location>
        <begin position="577"/>
        <end position="596"/>
    </location>
</feature>
<dbReference type="Proteomes" id="UP001230188">
    <property type="component" value="Unassembled WGS sequence"/>
</dbReference>
<dbReference type="InterPro" id="IPR001194">
    <property type="entry name" value="cDENN_dom"/>
</dbReference>
<evidence type="ECO:0000313" key="4">
    <source>
        <dbReference type="Proteomes" id="UP001230188"/>
    </source>
</evidence>
<dbReference type="SMART" id="SM00799">
    <property type="entry name" value="DENN"/>
    <property type="match status" value="1"/>
</dbReference>
<dbReference type="PROSITE" id="PS50211">
    <property type="entry name" value="DENN"/>
    <property type="match status" value="1"/>
</dbReference>
<feature type="compositionally biased region" description="Acidic residues" evidence="1">
    <location>
        <begin position="581"/>
        <end position="596"/>
    </location>
</feature>
<dbReference type="InterPro" id="IPR037516">
    <property type="entry name" value="Tripartite_DENN"/>
</dbReference>
<gene>
    <name evidence="3" type="ORF">CTAYLR_007129</name>
</gene>
<accession>A0AAD7U9M5</accession>
<dbReference type="Gene3D" id="3.40.50.11500">
    <property type="match status" value="1"/>
</dbReference>
<keyword evidence="4" id="KW-1185">Reference proteome</keyword>
<name>A0AAD7U9M5_9STRA</name>
<dbReference type="PANTHER" id="PTHR12296:SF21">
    <property type="entry name" value="DENN DOMAIN-CONTAINING PROTEIN 3"/>
    <property type="match status" value="1"/>
</dbReference>
<evidence type="ECO:0000256" key="1">
    <source>
        <dbReference type="SAM" id="MobiDB-lite"/>
    </source>
</evidence>
<proteinExistence type="predicted"/>
<dbReference type="GO" id="GO:0032483">
    <property type="term" value="P:regulation of Rab protein signal transduction"/>
    <property type="evidence" value="ECO:0007669"/>
    <property type="project" value="TreeGrafter"/>
</dbReference>
<evidence type="ECO:0000313" key="3">
    <source>
        <dbReference type="EMBL" id="KAJ8599558.1"/>
    </source>
</evidence>
<dbReference type="Pfam" id="PF02141">
    <property type="entry name" value="DENN"/>
    <property type="match status" value="1"/>
</dbReference>
<protein>
    <recommendedName>
        <fullName evidence="2">UDENN domain-containing protein</fullName>
    </recommendedName>
</protein>
<feature type="region of interest" description="Disordered" evidence="1">
    <location>
        <begin position="278"/>
        <end position="310"/>
    </location>
</feature>